<evidence type="ECO:0000313" key="3">
    <source>
        <dbReference type="Proteomes" id="UP000619260"/>
    </source>
</evidence>
<keyword evidence="3" id="KW-1185">Reference proteome</keyword>
<dbReference type="EMBL" id="BOPF01000012">
    <property type="protein sequence ID" value="GIJ46657.1"/>
    <property type="molecule type" value="Genomic_DNA"/>
</dbReference>
<dbReference type="Proteomes" id="UP000619260">
    <property type="component" value="Unassembled WGS sequence"/>
</dbReference>
<sequence>MLVLLHSPLVGPSTWKQVAARLALRGHEVSVPDLTPALSVEGSILPAIADLVPDRGAVLVGHSGAGPLLPAIARQTQARAVVYADSLLPYPGGSWLDSAPRELVEHLRALVRDDGRLPPWHEWFPAGTLDSLLPDPAVRAGFVTDLPRLPWRYFTERTDPQAWTGPGGYLLLSDGYREPAEAARAAGLPVVELPTHHLAMLTHPDQVADALALVVQEMNP</sequence>
<evidence type="ECO:0000313" key="2">
    <source>
        <dbReference type="EMBL" id="GIJ46657.1"/>
    </source>
</evidence>
<evidence type="ECO:0000259" key="1">
    <source>
        <dbReference type="Pfam" id="PF12697"/>
    </source>
</evidence>
<dbReference type="AlphaFoldDB" id="A0A8J3YLT0"/>
<dbReference type="InterPro" id="IPR000073">
    <property type="entry name" value="AB_hydrolase_1"/>
</dbReference>
<name>A0A8J3YLT0_9ACTN</name>
<organism evidence="2 3">
    <name type="scientific">Virgisporangium aliadipatigenens</name>
    <dbReference type="NCBI Taxonomy" id="741659"/>
    <lineage>
        <taxon>Bacteria</taxon>
        <taxon>Bacillati</taxon>
        <taxon>Actinomycetota</taxon>
        <taxon>Actinomycetes</taxon>
        <taxon>Micromonosporales</taxon>
        <taxon>Micromonosporaceae</taxon>
        <taxon>Virgisporangium</taxon>
    </lineage>
</organism>
<reference evidence="2" key="1">
    <citation type="submission" date="2021-01" db="EMBL/GenBank/DDBJ databases">
        <title>Whole genome shotgun sequence of Virgisporangium aliadipatigenens NBRC 105644.</title>
        <authorList>
            <person name="Komaki H."/>
            <person name="Tamura T."/>
        </authorList>
    </citation>
    <scope>NUCLEOTIDE SEQUENCE</scope>
    <source>
        <strain evidence="2">NBRC 105644</strain>
    </source>
</reference>
<dbReference type="Pfam" id="PF12697">
    <property type="entry name" value="Abhydrolase_6"/>
    <property type="match status" value="1"/>
</dbReference>
<dbReference type="GO" id="GO:0016787">
    <property type="term" value="F:hydrolase activity"/>
    <property type="evidence" value="ECO:0007669"/>
    <property type="project" value="UniProtKB-KW"/>
</dbReference>
<protein>
    <submittedName>
        <fullName evidence="2">Alpha/beta hydrolase</fullName>
    </submittedName>
</protein>
<keyword evidence="2" id="KW-0378">Hydrolase</keyword>
<comment type="caution">
    <text evidence="2">The sequence shown here is derived from an EMBL/GenBank/DDBJ whole genome shotgun (WGS) entry which is preliminary data.</text>
</comment>
<accession>A0A8J3YLT0</accession>
<feature type="domain" description="AB hydrolase-1" evidence="1">
    <location>
        <begin position="2"/>
        <end position="210"/>
    </location>
</feature>
<dbReference type="Gene3D" id="3.40.50.1820">
    <property type="entry name" value="alpha/beta hydrolase"/>
    <property type="match status" value="1"/>
</dbReference>
<dbReference type="InterPro" id="IPR029058">
    <property type="entry name" value="AB_hydrolase_fold"/>
</dbReference>
<gene>
    <name evidence="2" type="ORF">Val02_35430</name>
</gene>
<dbReference type="SUPFAM" id="SSF53474">
    <property type="entry name" value="alpha/beta-Hydrolases"/>
    <property type="match status" value="1"/>
</dbReference>
<proteinExistence type="predicted"/>
<dbReference type="RefSeq" id="WP_203900183.1">
    <property type="nucleotide sequence ID" value="NZ_BOPF01000012.1"/>
</dbReference>